<dbReference type="Proteomes" id="UP000183788">
    <property type="component" value="Unassembled WGS sequence"/>
</dbReference>
<evidence type="ECO:0000259" key="2">
    <source>
        <dbReference type="Pfam" id="PF04773"/>
    </source>
</evidence>
<dbReference type="OrthoDB" id="643697at2"/>
<reference evidence="5 7" key="2">
    <citation type="submission" date="2023-11" db="EMBL/GenBank/DDBJ databases">
        <title>MicrobeMod: A computational toolkit for identifying prokaryotic methylation and restriction-modification with nanopore sequencing.</title>
        <authorList>
            <person name="Crits-Christoph A."/>
            <person name="Kang S.C."/>
            <person name="Lee H."/>
            <person name="Ostrov N."/>
        </authorList>
    </citation>
    <scope>NUCLEOTIDE SEQUENCE [LARGE SCALE GENOMIC DNA]</scope>
    <source>
        <strain evidence="5 7">ATCC 23090</strain>
    </source>
</reference>
<sequence>MKTDLELIHRLVLEELAGVISDEDLAYLKKTIREDPEAFRVWEETRSILDTPDVKAFLEKPRPIDAIFNATIRPKRNGFWGFSLSLVAVLVVSLCVYFFYPNPQNEPIAKPFNVKNIRLDLPGSETVDLSEQQGDVKVNSFSLKNDNKSLSVKADYASARLATLTIPEGKDYKLTLDDGTIIWLNSATTLRFPITFLDATREIYLNGEAYLEVAKNTKPFIVHLQDASIKVLGTSFNVNTYNPNKIQVALVNGAIRMEMLNDSVQLIPGQLMTVLPGKAAEICTFDEETLLSWRKGVYLFHDTYLSEITQVLPRWFGKTVIMDYPARKNVRFTGVINRNKPLEESLELLKATNGLDYYIKKDTIHIK</sequence>
<dbReference type="STRING" id="1004.SAMN05661012_06630"/>
<dbReference type="GO" id="GO:0016989">
    <property type="term" value="F:sigma factor antagonist activity"/>
    <property type="evidence" value="ECO:0007669"/>
    <property type="project" value="TreeGrafter"/>
</dbReference>
<dbReference type="Gene3D" id="3.55.50.30">
    <property type="match status" value="1"/>
</dbReference>
<reference evidence="4 6" key="1">
    <citation type="submission" date="2016-11" db="EMBL/GenBank/DDBJ databases">
        <authorList>
            <person name="Jaros S."/>
            <person name="Januszkiewicz K."/>
            <person name="Wedrychowicz H."/>
        </authorList>
    </citation>
    <scope>NUCLEOTIDE SEQUENCE [LARGE SCALE GENOMIC DNA]</scope>
    <source>
        <strain evidence="4 6">DSM 784</strain>
    </source>
</reference>
<dbReference type="EMBL" id="CP140154">
    <property type="protein sequence ID" value="WQG88244.1"/>
    <property type="molecule type" value="Genomic_DNA"/>
</dbReference>
<keyword evidence="1" id="KW-0472">Membrane</keyword>
<name>A0A1K1T1M4_9BACT</name>
<feature type="domain" description="Protein FecR C-terminal" evidence="3">
    <location>
        <begin position="298"/>
        <end position="366"/>
    </location>
</feature>
<gene>
    <name evidence="4" type="ORF">SAMN05661012_06630</name>
    <name evidence="5" type="ORF">SR876_25275</name>
</gene>
<evidence type="ECO:0000313" key="5">
    <source>
        <dbReference type="EMBL" id="WQG88244.1"/>
    </source>
</evidence>
<evidence type="ECO:0000313" key="4">
    <source>
        <dbReference type="EMBL" id="SFW90537.1"/>
    </source>
</evidence>
<dbReference type="PANTHER" id="PTHR30273">
    <property type="entry name" value="PERIPLASMIC SIGNAL SENSOR AND SIGMA FACTOR ACTIVATOR FECR-RELATED"/>
    <property type="match status" value="1"/>
</dbReference>
<keyword evidence="7" id="KW-1185">Reference proteome</keyword>
<dbReference type="RefSeq" id="WP_072366625.1">
    <property type="nucleotide sequence ID" value="NZ_CP139972.1"/>
</dbReference>
<keyword evidence="1" id="KW-0812">Transmembrane</keyword>
<evidence type="ECO:0000259" key="3">
    <source>
        <dbReference type="Pfam" id="PF16344"/>
    </source>
</evidence>
<evidence type="ECO:0000313" key="6">
    <source>
        <dbReference type="Proteomes" id="UP000183788"/>
    </source>
</evidence>
<keyword evidence="1" id="KW-1133">Transmembrane helix</keyword>
<protein>
    <submittedName>
        <fullName evidence="4">FecR family protein</fullName>
    </submittedName>
</protein>
<organism evidence="4 6">
    <name type="scientific">Chitinophaga sancti</name>
    <dbReference type="NCBI Taxonomy" id="1004"/>
    <lineage>
        <taxon>Bacteria</taxon>
        <taxon>Pseudomonadati</taxon>
        <taxon>Bacteroidota</taxon>
        <taxon>Chitinophagia</taxon>
        <taxon>Chitinophagales</taxon>
        <taxon>Chitinophagaceae</taxon>
        <taxon>Chitinophaga</taxon>
    </lineage>
</organism>
<dbReference type="AlphaFoldDB" id="A0A1K1T1M4"/>
<dbReference type="EMBL" id="FPIZ01000050">
    <property type="protein sequence ID" value="SFW90537.1"/>
    <property type="molecule type" value="Genomic_DNA"/>
</dbReference>
<dbReference type="Pfam" id="PF16344">
    <property type="entry name" value="FecR_C"/>
    <property type="match status" value="1"/>
</dbReference>
<proteinExistence type="predicted"/>
<feature type="domain" description="FecR protein" evidence="2">
    <location>
        <begin position="164"/>
        <end position="255"/>
    </location>
</feature>
<dbReference type="Proteomes" id="UP001326715">
    <property type="component" value="Chromosome"/>
</dbReference>
<dbReference type="InterPro" id="IPR032508">
    <property type="entry name" value="FecR_C"/>
</dbReference>
<dbReference type="InterPro" id="IPR006860">
    <property type="entry name" value="FecR"/>
</dbReference>
<dbReference type="Pfam" id="PF04773">
    <property type="entry name" value="FecR"/>
    <property type="match status" value="1"/>
</dbReference>
<dbReference type="Gene3D" id="2.60.120.1440">
    <property type="match status" value="1"/>
</dbReference>
<dbReference type="InterPro" id="IPR012373">
    <property type="entry name" value="Ferrdict_sens_TM"/>
</dbReference>
<accession>A0A1K1T1M4</accession>
<evidence type="ECO:0000313" key="7">
    <source>
        <dbReference type="Proteomes" id="UP001326715"/>
    </source>
</evidence>
<dbReference type="PIRSF" id="PIRSF018266">
    <property type="entry name" value="FecR"/>
    <property type="match status" value="1"/>
</dbReference>
<feature type="transmembrane region" description="Helical" evidence="1">
    <location>
        <begin position="79"/>
        <end position="100"/>
    </location>
</feature>
<evidence type="ECO:0000256" key="1">
    <source>
        <dbReference type="SAM" id="Phobius"/>
    </source>
</evidence>
<dbReference type="PANTHER" id="PTHR30273:SF2">
    <property type="entry name" value="PROTEIN FECR"/>
    <property type="match status" value="1"/>
</dbReference>